<evidence type="ECO:0000313" key="1">
    <source>
        <dbReference type="EnsemblMetazoa" id="CLYHEMP005875.1"/>
    </source>
</evidence>
<reference evidence="1" key="1">
    <citation type="submission" date="2021-01" db="UniProtKB">
        <authorList>
            <consortium name="EnsemblMetazoa"/>
        </authorList>
    </citation>
    <scope>IDENTIFICATION</scope>
</reference>
<protein>
    <submittedName>
        <fullName evidence="1">Uncharacterized protein</fullName>
    </submittedName>
</protein>
<dbReference type="EnsemblMetazoa" id="CLYHEMT005875.1">
    <property type="protein sequence ID" value="CLYHEMP005875.1"/>
    <property type="gene ID" value="CLYHEMG005875"/>
</dbReference>
<evidence type="ECO:0000313" key="2">
    <source>
        <dbReference type="Proteomes" id="UP000594262"/>
    </source>
</evidence>
<proteinExistence type="predicted"/>
<organism evidence="1 2">
    <name type="scientific">Clytia hemisphaerica</name>
    <dbReference type="NCBI Taxonomy" id="252671"/>
    <lineage>
        <taxon>Eukaryota</taxon>
        <taxon>Metazoa</taxon>
        <taxon>Cnidaria</taxon>
        <taxon>Hydrozoa</taxon>
        <taxon>Hydroidolina</taxon>
        <taxon>Leptothecata</taxon>
        <taxon>Obeliida</taxon>
        <taxon>Clytiidae</taxon>
        <taxon>Clytia</taxon>
    </lineage>
</organism>
<keyword evidence="2" id="KW-1185">Reference proteome</keyword>
<sequence>RSNTVICIIYNSIFFSLRFLQLQMIKMKTLTLVCLLIASMMVMSPDGVDGICVFSGCGKNLGRKENGEWLEQWELDGYASKSECRKRCKSGFKLKVSLESRQLPINK</sequence>
<accession>A0A7M5WRG3</accession>
<name>A0A7M5WRG3_9CNID</name>
<dbReference type="Proteomes" id="UP000594262">
    <property type="component" value="Unplaced"/>
</dbReference>
<dbReference type="AlphaFoldDB" id="A0A7M5WRG3"/>